<keyword evidence="2" id="KW-1185">Reference proteome</keyword>
<name>A0A1M6SBW7_9RHOB</name>
<dbReference type="Proteomes" id="UP000183982">
    <property type="component" value="Unassembled WGS sequence"/>
</dbReference>
<reference evidence="2" key="1">
    <citation type="submission" date="2016-11" db="EMBL/GenBank/DDBJ databases">
        <authorList>
            <person name="Varghese N."/>
            <person name="Submissions S."/>
        </authorList>
    </citation>
    <scope>NUCLEOTIDE SEQUENCE [LARGE SCALE GENOMIC DNA]</scope>
    <source>
        <strain evidence="2">DSM 100564</strain>
    </source>
</reference>
<accession>A0A1M6SBW7</accession>
<evidence type="ECO:0000313" key="2">
    <source>
        <dbReference type="Proteomes" id="UP000183982"/>
    </source>
</evidence>
<dbReference type="AlphaFoldDB" id="A0A1M6SBW7"/>
<evidence type="ECO:0000313" key="1">
    <source>
        <dbReference type="EMBL" id="SHK42017.1"/>
    </source>
</evidence>
<dbReference type="EMBL" id="FQZQ01000028">
    <property type="protein sequence ID" value="SHK42017.1"/>
    <property type="molecule type" value="Genomic_DNA"/>
</dbReference>
<sequence length="87" mass="9796">MTPELEETVVATLRQGKSYTLMTPNANGEAVVFTNGIPQKITKDTRAHLEKAAITVQETKYPNGRIERMKTCSFEFLPLTHKTSEQK</sequence>
<gene>
    <name evidence="1" type="ORF">SAMN05444000_12844</name>
</gene>
<organism evidence="1 2">
    <name type="scientific">Shimia gijangensis</name>
    <dbReference type="NCBI Taxonomy" id="1470563"/>
    <lineage>
        <taxon>Bacteria</taxon>
        <taxon>Pseudomonadati</taxon>
        <taxon>Pseudomonadota</taxon>
        <taxon>Alphaproteobacteria</taxon>
        <taxon>Rhodobacterales</taxon>
        <taxon>Roseobacteraceae</taxon>
    </lineage>
</organism>
<dbReference type="STRING" id="1470563.SAMN05444000_12844"/>
<dbReference type="RefSeq" id="WP_073256323.1">
    <property type="nucleotide sequence ID" value="NZ_FQZQ01000028.1"/>
</dbReference>
<protein>
    <submittedName>
        <fullName evidence="1">Uncharacterized protein</fullName>
    </submittedName>
</protein>
<proteinExistence type="predicted"/>